<protein>
    <submittedName>
        <fullName evidence="1">Uncharacterized protein</fullName>
    </submittedName>
</protein>
<proteinExistence type="predicted"/>
<sequence length="29" mass="3178">MITSKQNASRGKSKKPCLPLHLINSAKLL</sequence>
<organism evidence="1">
    <name type="scientific">Rhizophora mucronata</name>
    <name type="common">Asiatic mangrove</name>
    <dbReference type="NCBI Taxonomy" id="61149"/>
    <lineage>
        <taxon>Eukaryota</taxon>
        <taxon>Viridiplantae</taxon>
        <taxon>Streptophyta</taxon>
        <taxon>Embryophyta</taxon>
        <taxon>Tracheophyta</taxon>
        <taxon>Spermatophyta</taxon>
        <taxon>Magnoliopsida</taxon>
        <taxon>eudicotyledons</taxon>
        <taxon>Gunneridae</taxon>
        <taxon>Pentapetalae</taxon>
        <taxon>rosids</taxon>
        <taxon>fabids</taxon>
        <taxon>Malpighiales</taxon>
        <taxon>Rhizophoraceae</taxon>
        <taxon>Rhizophora</taxon>
    </lineage>
</organism>
<dbReference type="EMBL" id="GGEC01061009">
    <property type="protein sequence ID" value="MBX41493.1"/>
    <property type="molecule type" value="Transcribed_RNA"/>
</dbReference>
<name>A0A2P2NGC4_RHIMU</name>
<reference evidence="1" key="1">
    <citation type="submission" date="2018-02" db="EMBL/GenBank/DDBJ databases">
        <title>Rhizophora mucronata_Transcriptome.</title>
        <authorList>
            <person name="Meera S.P."/>
            <person name="Sreeshan A."/>
            <person name="Augustine A."/>
        </authorList>
    </citation>
    <scope>NUCLEOTIDE SEQUENCE</scope>
    <source>
        <tissue evidence="1">Leaf</tissue>
    </source>
</reference>
<accession>A0A2P2NGC4</accession>
<dbReference type="AlphaFoldDB" id="A0A2P2NGC4"/>
<evidence type="ECO:0000313" key="1">
    <source>
        <dbReference type="EMBL" id="MBX41493.1"/>
    </source>
</evidence>